<feature type="domain" description="VTT" evidence="8">
    <location>
        <begin position="46"/>
        <end position="166"/>
    </location>
</feature>
<dbReference type="InterPro" id="IPR032816">
    <property type="entry name" value="VTT_dom"/>
</dbReference>
<feature type="transmembrane region" description="Helical" evidence="7">
    <location>
        <begin position="180"/>
        <end position="205"/>
    </location>
</feature>
<dbReference type="PANTHER" id="PTHR30353:SF15">
    <property type="entry name" value="INNER MEMBRANE PROTEIN YABI"/>
    <property type="match status" value="1"/>
</dbReference>
<gene>
    <name evidence="9" type="ORF">GGR43_002715</name>
</gene>
<comment type="caution">
    <text evidence="9">The sequence shown here is derived from an EMBL/GenBank/DDBJ whole genome shotgun (WGS) entry which is preliminary data.</text>
</comment>
<keyword evidence="6 7" id="KW-0472">Membrane</keyword>
<dbReference type="Pfam" id="PF09335">
    <property type="entry name" value="VTT_dom"/>
    <property type="match status" value="1"/>
</dbReference>
<keyword evidence="5 7" id="KW-1133">Transmembrane helix</keyword>
<evidence type="ECO:0000259" key="8">
    <source>
        <dbReference type="Pfam" id="PF09335"/>
    </source>
</evidence>
<feature type="transmembrane region" description="Helical" evidence="7">
    <location>
        <begin position="6"/>
        <end position="29"/>
    </location>
</feature>
<accession>A0A7W6BNR6</accession>
<evidence type="ECO:0000256" key="3">
    <source>
        <dbReference type="ARBA" id="ARBA00022475"/>
    </source>
</evidence>
<evidence type="ECO:0000313" key="10">
    <source>
        <dbReference type="Proteomes" id="UP000571950"/>
    </source>
</evidence>
<sequence length="221" mass="23400">MTAIDDLLAGILALITGNAALAGPVIGLLAFAESLILVGMFVPAVALMMTIGGLVAAGVLDPLPVLFWAIAGSVLGDWISYLLGRWIGPAIYRRWPLCRHRAAVARARLFFRRHGFAAVFLGRFFGPVRATIPLVAGVMQMPHRSFQMANIGSALLWVPALLAPGYVAGASLPLEMLDGWQLLGIGAALLVVPFLLAGLVARLVLKRHGGKGRRPGAQPSR</sequence>
<feature type="transmembrane region" description="Helical" evidence="7">
    <location>
        <begin position="36"/>
        <end position="59"/>
    </location>
</feature>
<keyword evidence="10" id="KW-1185">Reference proteome</keyword>
<keyword evidence="4 7" id="KW-0812">Transmembrane</keyword>
<dbReference type="RefSeq" id="WP_188072499.1">
    <property type="nucleotide sequence ID" value="NZ_BSPS01000108.1"/>
</dbReference>
<evidence type="ECO:0000256" key="7">
    <source>
        <dbReference type="RuleBase" id="RU367016"/>
    </source>
</evidence>
<evidence type="ECO:0000256" key="1">
    <source>
        <dbReference type="ARBA" id="ARBA00004651"/>
    </source>
</evidence>
<evidence type="ECO:0000313" key="9">
    <source>
        <dbReference type="EMBL" id="MBB3926992.1"/>
    </source>
</evidence>
<comment type="subcellular location">
    <subcellularLocation>
        <location evidence="1 7">Cell membrane</location>
        <topology evidence="1 7">Multi-pass membrane protein</topology>
    </subcellularLocation>
</comment>
<reference evidence="9 10" key="1">
    <citation type="submission" date="2020-08" db="EMBL/GenBank/DDBJ databases">
        <title>Genomic Encyclopedia of Type Strains, Phase IV (KMG-IV): sequencing the most valuable type-strain genomes for metagenomic binning, comparative biology and taxonomic classification.</title>
        <authorList>
            <person name="Goeker M."/>
        </authorList>
    </citation>
    <scope>NUCLEOTIDE SEQUENCE [LARGE SCALE GENOMIC DNA]</scope>
    <source>
        <strain evidence="9 10">DSM 26189</strain>
    </source>
</reference>
<name>A0A7W6BNR6_9SPHN</name>
<dbReference type="InterPro" id="IPR032818">
    <property type="entry name" value="DedA-like"/>
</dbReference>
<keyword evidence="3 7" id="KW-1003">Cell membrane</keyword>
<protein>
    <submittedName>
        <fullName evidence="9">Membrane protein DedA with SNARE-associated domain</fullName>
    </submittedName>
</protein>
<evidence type="ECO:0000256" key="2">
    <source>
        <dbReference type="ARBA" id="ARBA00010792"/>
    </source>
</evidence>
<comment type="similarity">
    <text evidence="2 7">Belongs to the DedA family.</text>
</comment>
<dbReference type="Proteomes" id="UP000571950">
    <property type="component" value="Unassembled WGS sequence"/>
</dbReference>
<feature type="transmembrane region" description="Helical" evidence="7">
    <location>
        <begin position="149"/>
        <end position="168"/>
    </location>
</feature>
<feature type="transmembrane region" description="Helical" evidence="7">
    <location>
        <begin position="65"/>
        <end position="84"/>
    </location>
</feature>
<evidence type="ECO:0000256" key="6">
    <source>
        <dbReference type="ARBA" id="ARBA00023136"/>
    </source>
</evidence>
<dbReference type="GO" id="GO:0005886">
    <property type="term" value="C:plasma membrane"/>
    <property type="evidence" value="ECO:0007669"/>
    <property type="project" value="UniProtKB-SubCell"/>
</dbReference>
<organism evidence="9 10">
    <name type="scientific">Sphingobium jiangsuense</name>
    <dbReference type="NCBI Taxonomy" id="870476"/>
    <lineage>
        <taxon>Bacteria</taxon>
        <taxon>Pseudomonadati</taxon>
        <taxon>Pseudomonadota</taxon>
        <taxon>Alphaproteobacteria</taxon>
        <taxon>Sphingomonadales</taxon>
        <taxon>Sphingomonadaceae</taxon>
        <taxon>Sphingobium</taxon>
    </lineage>
</organism>
<evidence type="ECO:0000256" key="4">
    <source>
        <dbReference type="ARBA" id="ARBA00022692"/>
    </source>
</evidence>
<dbReference type="AlphaFoldDB" id="A0A7W6BNR6"/>
<dbReference type="PANTHER" id="PTHR30353">
    <property type="entry name" value="INNER MEMBRANE PROTEIN DEDA-RELATED"/>
    <property type="match status" value="1"/>
</dbReference>
<evidence type="ECO:0000256" key="5">
    <source>
        <dbReference type="ARBA" id="ARBA00022989"/>
    </source>
</evidence>
<dbReference type="EMBL" id="JACIDT010000009">
    <property type="protein sequence ID" value="MBB3926992.1"/>
    <property type="molecule type" value="Genomic_DNA"/>
</dbReference>
<proteinExistence type="inferred from homology"/>